<dbReference type="SUPFAM" id="SSF74653">
    <property type="entry name" value="TolA/TonB C-terminal domain"/>
    <property type="match status" value="1"/>
</dbReference>
<keyword evidence="2 6" id="KW-0812">Transmembrane</keyword>
<feature type="region of interest" description="Disordered" evidence="5">
    <location>
        <begin position="138"/>
        <end position="222"/>
    </location>
</feature>
<feature type="domain" description="TonB C-terminal" evidence="7">
    <location>
        <begin position="219"/>
        <end position="310"/>
    </location>
</feature>
<evidence type="ECO:0000256" key="5">
    <source>
        <dbReference type="SAM" id="MobiDB-lite"/>
    </source>
</evidence>
<dbReference type="Proteomes" id="UP001201701">
    <property type="component" value="Unassembled WGS sequence"/>
</dbReference>
<dbReference type="EMBL" id="JAKREW010000012">
    <property type="protein sequence ID" value="MCG7506140.1"/>
    <property type="molecule type" value="Genomic_DNA"/>
</dbReference>
<evidence type="ECO:0000256" key="1">
    <source>
        <dbReference type="ARBA" id="ARBA00004167"/>
    </source>
</evidence>
<comment type="caution">
    <text evidence="8">The sequence shown here is derived from an EMBL/GenBank/DDBJ whole genome shotgun (WGS) entry which is preliminary data.</text>
</comment>
<dbReference type="PROSITE" id="PS52015">
    <property type="entry name" value="TONB_CTD"/>
    <property type="match status" value="1"/>
</dbReference>
<evidence type="ECO:0000256" key="4">
    <source>
        <dbReference type="ARBA" id="ARBA00023136"/>
    </source>
</evidence>
<evidence type="ECO:0000256" key="2">
    <source>
        <dbReference type="ARBA" id="ARBA00022692"/>
    </source>
</evidence>
<feature type="transmembrane region" description="Helical" evidence="6">
    <location>
        <begin position="19"/>
        <end position="40"/>
    </location>
</feature>
<protein>
    <submittedName>
        <fullName evidence="8">TonB family protein</fullName>
    </submittedName>
</protein>
<name>A0ABS9QFF4_9HYPH</name>
<keyword evidence="4 6" id="KW-0472">Membrane</keyword>
<accession>A0ABS9QFF4</accession>
<proteinExistence type="predicted"/>
<dbReference type="Gene3D" id="3.30.1150.10">
    <property type="match status" value="1"/>
</dbReference>
<dbReference type="InterPro" id="IPR037682">
    <property type="entry name" value="TonB_C"/>
</dbReference>
<keyword evidence="3 6" id="KW-1133">Transmembrane helix</keyword>
<dbReference type="InterPro" id="IPR006260">
    <property type="entry name" value="TonB/TolA_C"/>
</dbReference>
<organism evidence="8 9">
    <name type="scientific">Mesorhizobium retamae</name>
    <dbReference type="NCBI Taxonomy" id="2912854"/>
    <lineage>
        <taxon>Bacteria</taxon>
        <taxon>Pseudomonadati</taxon>
        <taxon>Pseudomonadota</taxon>
        <taxon>Alphaproteobacteria</taxon>
        <taxon>Hyphomicrobiales</taxon>
        <taxon>Phyllobacteriaceae</taxon>
        <taxon>Mesorhizobium</taxon>
    </lineage>
</organism>
<dbReference type="NCBIfam" id="TIGR01352">
    <property type="entry name" value="tonB_Cterm"/>
    <property type="match status" value="1"/>
</dbReference>
<dbReference type="Pfam" id="PF13103">
    <property type="entry name" value="TonB_2"/>
    <property type="match status" value="1"/>
</dbReference>
<gene>
    <name evidence="8" type="ORF">L4923_14035</name>
</gene>
<evidence type="ECO:0000256" key="6">
    <source>
        <dbReference type="SAM" id="Phobius"/>
    </source>
</evidence>
<feature type="compositionally biased region" description="Basic and acidic residues" evidence="5">
    <location>
        <begin position="145"/>
        <end position="188"/>
    </location>
</feature>
<reference evidence="8 9" key="1">
    <citation type="submission" date="2022-02" db="EMBL/GenBank/DDBJ databases">
        <title>Draft genome sequence of Mezorhizobium retamae strain IRAMC:0171 isolated from Retama raetam nodules.</title>
        <authorList>
            <person name="Bengaied R."/>
            <person name="Sbissi I."/>
            <person name="Huber K."/>
            <person name="Ghodbane F."/>
            <person name="Nouioui I."/>
            <person name="Tarhouni M."/>
            <person name="Gtari M."/>
        </authorList>
    </citation>
    <scope>NUCLEOTIDE SEQUENCE [LARGE SCALE GENOMIC DNA]</scope>
    <source>
        <strain evidence="8 9">IRAMC:0171</strain>
    </source>
</reference>
<evidence type="ECO:0000313" key="9">
    <source>
        <dbReference type="Proteomes" id="UP001201701"/>
    </source>
</evidence>
<sequence>MTAAAAHGGLFGGMSRRELALWSGAALIVASIHAGGGWYLGSGGSEISPPPSAPPAIMLDLPPMVINAQPVALDTADPIDSMASETPQEVTEQIDPVEEEVQKPVEEMADPEPEVEAPRPEVAEEVVPDLVEAPLPEVAMAIPEPRPETEKPKPVVKPAREKKPVEKKKPEPVKEAKAEKPKKVEKKAPANPIAQQRAAKAGANSKVNGGGSGTGNSVSPQKWNSQVVAHIRRYMRTIPNVRRSGVAYVSFTVNSSGAVVSASLARASGEKVIDDAALSLVRRASPVPAPPDSVPASGRSLLIPIELRSR</sequence>
<comment type="subcellular location">
    <subcellularLocation>
        <location evidence="1">Membrane</location>
        <topology evidence="1">Single-pass membrane protein</topology>
    </subcellularLocation>
</comment>
<evidence type="ECO:0000256" key="3">
    <source>
        <dbReference type="ARBA" id="ARBA00022989"/>
    </source>
</evidence>
<dbReference type="RefSeq" id="WP_239366028.1">
    <property type="nucleotide sequence ID" value="NZ_JAKREW010000012.1"/>
</dbReference>
<evidence type="ECO:0000259" key="7">
    <source>
        <dbReference type="PROSITE" id="PS52015"/>
    </source>
</evidence>
<evidence type="ECO:0000313" key="8">
    <source>
        <dbReference type="EMBL" id="MCG7506140.1"/>
    </source>
</evidence>
<keyword evidence="9" id="KW-1185">Reference proteome</keyword>